<evidence type="ECO:0000313" key="1">
    <source>
        <dbReference type="EMBL" id="JAR90143.1"/>
    </source>
</evidence>
<protein>
    <submittedName>
        <fullName evidence="1">Uncharacterized protein</fullName>
    </submittedName>
</protein>
<feature type="non-terminal residue" evidence="1">
    <location>
        <position position="1"/>
    </location>
</feature>
<organism evidence="1">
    <name type="scientific">Ixodes ricinus</name>
    <name type="common">Common tick</name>
    <name type="synonym">Acarus ricinus</name>
    <dbReference type="NCBI Taxonomy" id="34613"/>
    <lineage>
        <taxon>Eukaryota</taxon>
        <taxon>Metazoa</taxon>
        <taxon>Ecdysozoa</taxon>
        <taxon>Arthropoda</taxon>
        <taxon>Chelicerata</taxon>
        <taxon>Arachnida</taxon>
        <taxon>Acari</taxon>
        <taxon>Parasitiformes</taxon>
        <taxon>Ixodida</taxon>
        <taxon>Ixodoidea</taxon>
        <taxon>Ixodidae</taxon>
        <taxon>Ixodinae</taxon>
        <taxon>Ixodes</taxon>
    </lineage>
</organism>
<dbReference type="EMBL" id="GEGO01005261">
    <property type="protein sequence ID" value="JAR90143.1"/>
    <property type="molecule type" value="Transcribed_RNA"/>
</dbReference>
<sequence>VDIQRLNEGGTSQDMGASSIIQNLITRHRRVVFLRNVSRERNYIPEQSDGLQYRKACYVYGYAAALDDGHSKSGRFAGMYETKAVPSTYLRTLREQKCSAYVSVVACRMIAGDKGKCSLCEEYEDCGTGKESWFETPTFAPKIKSSNRTFFFFYCGKICWFCFPLAPNHKWFLLSATLLAKSRPNVKLIAKVRNVEHHGNLDRDVGMRVRMLQV</sequence>
<proteinExistence type="predicted"/>
<dbReference type="AlphaFoldDB" id="A0A147BH78"/>
<reference evidence="1" key="1">
    <citation type="journal article" date="2018" name="PLoS Negl. Trop. Dis.">
        <title>Sialome diversity of ticks revealed by RNAseq of single tick salivary glands.</title>
        <authorList>
            <person name="Perner J."/>
            <person name="Kropackova S."/>
            <person name="Kopacek P."/>
            <person name="Ribeiro J.M."/>
        </authorList>
    </citation>
    <scope>NUCLEOTIDE SEQUENCE</scope>
    <source>
        <strain evidence="1">Siblings of single egg batch collected in Ceske Budejovice</strain>
        <tissue evidence="1">Salivary glands</tissue>
    </source>
</reference>
<name>A0A147BH78_IXORI</name>
<accession>A0A147BH78</accession>